<sequence length="178" mass="20184">MSRTGDHPPRHVTSGWLPAEEFAATLPKASAFACLFFTDEHDRPVQLRAVYSRSHPWQWPGGCMDEGERPWETALRECREETGIVYEGPRRLLATVFGLPGKEWPLSSIGFVFDGGRLTAEQLDGIVLDPAEHDDVRALPPAQWRTLMPPRDFERLEAVMEARRSGTAAYFDTWDWDG</sequence>
<dbReference type="SUPFAM" id="SSF55811">
    <property type="entry name" value="Nudix"/>
    <property type="match status" value="1"/>
</dbReference>
<protein>
    <submittedName>
        <fullName evidence="2">NUDIX domain-containing protein</fullName>
    </submittedName>
</protein>
<feature type="domain" description="Nudix hydrolase" evidence="1">
    <location>
        <begin position="27"/>
        <end position="161"/>
    </location>
</feature>
<gene>
    <name evidence="2" type="ORF">ACIO7M_22495</name>
</gene>
<dbReference type="Gene3D" id="3.90.79.10">
    <property type="entry name" value="Nucleoside Triphosphate Pyrophosphohydrolase"/>
    <property type="match status" value="1"/>
</dbReference>
<accession>A0ABW8EKR9</accession>
<proteinExistence type="predicted"/>
<evidence type="ECO:0000313" key="2">
    <source>
        <dbReference type="EMBL" id="MFJ2823859.1"/>
    </source>
</evidence>
<reference evidence="2 3" key="1">
    <citation type="submission" date="2024-10" db="EMBL/GenBank/DDBJ databases">
        <title>The Natural Products Discovery Center: Release of the First 8490 Sequenced Strains for Exploring Actinobacteria Biosynthetic Diversity.</title>
        <authorList>
            <person name="Kalkreuter E."/>
            <person name="Kautsar S.A."/>
            <person name="Yang D."/>
            <person name="Bader C.D."/>
            <person name="Teijaro C.N."/>
            <person name="Fluegel L."/>
            <person name="Davis C.M."/>
            <person name="Simpson J.R."/>
            <person name="Lauterbach L."/>
            <person name="Steele A.D."/>
            <person name="Gui C."/>
            <person name="Meng S."/>
            <person name="Li G."/>
            <person name="Viehrig K."/>
            <person name="Ye F."/>
            <person name="Su P."/>
            <person name="Kiefer A.F."/>
            <person name="Nichols A."/>
            <person name="Cepeda A.J."/>
            <person name="Yan W."/>
            <person name="Fan B."/>
            <person name="Jiang Y."/>
            <person name="Adhikari A."/>
            <person name="Zheng C.-J."/>
            <person name="Schuster L."/>
            <person name="Cowan T.M."/>
            <person name="Smanski M.J."/>
            <person name="Chevrette M.G."/>
            <person name="De Carvalho L.P.S."/>
            <person name="Shen B."/>
        </authorList>
    </citation>
    <scope>NUCLEOTIDE SEQUENCE [LARGE SCALE GENOMIC DNA]</scope>
    <source>
        <strain evidence="2 3">NPDC087220</strain>
    </source>
</reference>
<comment type="caution">
    <text evidence="2">The sequence shown here is derived from an EMBL/GenBank/DDBJ whole genome shotgun (WGS) entry which is preliminary data.</text>
</comment>
<dbReference type="EMBL" id="JBIUYY010000010">
    <property type="protein sequence ID" value="MFJ2823859.1"/>
    <property type="molecule type" value="Genomic_DNA"/>
</dbReference>
<dbReference type="Pfam" id="PF00293">
    <property type="entry name" value="NUDIX"/>
    <property type="match status" value="1"/>
</dbReference>
<dbReference type="Proteomes" id="UP001617351">
    <property type="component" value="Unassembled WGS sequence"/>
</dbReference>
<dbReference type="PROSITE" id="PS51462">
    <property type="entry name" value="NUDIX"/>
    <property type="match status" value="1"/>
</dbReference>
<dbReference type="InterPro" id="IPR000086">
    <property type="entry name" value="NUDIX_hydrolase_dom"/>
</dbReference>
<evidence type="ECO:0000259" key="1">
    <source>
        <dbReference type="PROSITE" id="PS51462"/>
    </source>
</evidence>
<evidence type="ECO:0000313" key="3">
    <source>
        <dbReference type="Proteomes" id="UP001617351"/>
    </source>
</evidence>
<dbReference type="RefSeq" id="WP_365504362.1">
    <property type="nucleotide sequence ID" value="NZ_JBFANW010000024.1"/>
</dbReference>
<name>A0ABW8EKR9_STRT5</name>
<organism evidence="2 3">
    <name type="scientific">Streptomyces toxytricini</name>
    <name type="common">Actinomyces toxytricini</name>
    <dbReference type="NCBI Taxonomy" id="67369"/>
    <lineage>
        <taxon>Bacteria</taxon>
        <taxon>Bacillati</taxon>
        <taxon>Actinomycetota</taxon>
        <taxon>Actinomycetes</taxon>
        <taxon>Kitasatosporales</taxon>
        <taxon>Streptomycetaceae</taxon>
        <taxon>Streptomyces</taxon>
    </lineage>
</organism>
<dbReference type="InterPro" id="IPR015797">
    <property type="entry name" value="NUDIX_hydrolase-like_dom_sf"/>
</dbReference>
<keyword evidence="3" id="KW-1185">Reference proteome</keyword>